<dbReference type="EMBL" id="OOIL02001251">
    <property type="protein sequence ID" value="VFQ73743.1"/>
    <property type="molecule type" value="Genomic_DNA"/>
</dbReference>
<feature type="compositionally biased region" description="Polar residues" evidence="1">
    <location>
        <begin position="268"/>
        <end position="285"/>
    </location>
</feature>
<evidence type="ECO:0000313" key="2">
    <source>
        <dbReference type="EMBL" id="VFQ73743.1"/>
    </source>
</evidence>
<feature type="compositionally biased region" description="Basic and acidic residues" evidence="1">
    <location>
        <begin position="423"/>
        <end position="438"/>
    </location>
</feature>
<feature type="region of interest" description="Disordered" evidence="1">
    <location>
        <begin position="228"/>
        <end position="304"/>
    </location>
</feature>
<gene>
    <name evidence="2" type="ORF">CCAM_LOCUS15519</name>
</gene>
<feature type="region of interest" description="Disordered" evidence="1">
    <location>
        <begin position="496"/>
        <end position="515"/>
    </location>
</feature>
<feature type="compositionally biased region" description="Basic and acidic residues" evidence="1">
    <location>
        <begin position="286"/>
        <end position="300"/>
    </location>
</feature>
<dbReference type="Proteomes" id="UP000595140">
    <property type="component" value="Unassembled WGS sequence"/>
</dbReference>
<name>A0A484LBR0_9ASTE</name>
<feature type="compositionally biased region" description="Acidic residues" evidence="1">
    <location>
        <begin position="496"/>
        <end position="505"/>
    </location>
</feature>
<reference evidence="2" key="1">
    <citation type="submission" date="2018-04" db="EMBL/GenBank/DDBJ databases">
        <authorList>
            <person name="Vogel A."/>
        </authorList>
    </citation>
    <scope>NUCLEOTIDE SEQUENCE [LARGE SCALE GENOMIC DNA]</scope>
</reference>
<proteinExistence type="predicted"/>
<keyword evidence="3" id="KW-1185">Reference proteome</keyword>
<feature type="region of interest" description="Disordered" evidence="1">
    <location>
        <begin position="1"/>
        <end position="48"/>
    </location>
</feature>
<evidence type="ECO:0000256" key="1">
    <source>
        <dbReference type="SAM" id="MobiDB-lite"/>
    </source>
</evidence>
<sequence>MPLATGNKQKKKKKALKGDESVVDGYGDAVMPNQGGQPTSSARTKRGDDVVLSSNKKLKTKLHLPNSGADIGKLSPKSLNWSEIGISGRVPSGLAKKGDLKNDYKLILELVIGCLECGSGGHADDITQKRAFIINDLITKTKVNWAKHFFNSIFKHIGKPRQKFLYQGLYIGHVLKTMDIATDGKKYEERYWLYYLSRKGENRNSFVAEEEGSSNEVMDIALKKASKRKQVVSSSPSAEEQRDLEMVNLDEEEISAQGQLQKKKNRRISTPSTSGDVNPENSLENHPQDSPHPLDEETHQEQTGNHVENITEETQADLEAGAEDFLIFPENSSALEITFVETLQEDVAIPQPEEQIQAIAKEEEIMHSVQFQVQDILTITCEISNQAELEIRKCTEGDPHLEGKSEEHLEKLSKSTPPDTTEEEIRREPEVEAQRSLEEAGEDAQIASLEVAETLVAIFEQQNAEVVRDPISQEISNYKDGEAQEGSVKILKINEEDDEEGEEAESLPLQSFHSIPPSTQKDIRSALAVSSANQVVTQDYLKVLAENQKEVFRLLKEAYGTFIISSFCSGVEGLWLLERAVPDSYAKGKTSILQVLHGEVLAQPSLYRRKSRNIVTH</sequence>
<evidence type="ECO:0000313" key="3">
    <source>
        <dbReference type="Proteomes" id="UP000595140"/>
    </source>
</evidence>
<organism evidence="2 3">
    <name type="scientific">Cuscuta campestris</name>
    <dbReference type="NCBI Taxonomy" id="132261"/>
    <lineage>
        <taxon>Eukaryota</taxon>
        <taxon>Viridiplantae</taxon>
        <taxon>Streptophyta</taxon>
        <taxon>Embryophyta</taxon>
        <taxon>Tracheophyta</taxon>
        <taxon>Spermatophyta</taxon>
        <taxon>Magnoliopsida</taxon>
        <taxon>eudicotyledons</taxon>
        <taxon>Gunneridae</taxon>
        <taxon>Pentapetalae</taxon>
        <taxon>asterids</taxon>
        <taxon>lamiids</taxon>
        <taxon>Solanales</taxon>
        <taxon>Convolvulaceae</taxon>
        <taxon>Cuscuteae</taxon>
        <taxon>Cuscuta</taxon>
        <taxon>Cuscuta subgen. Grammica</taxon>
        <taxon>Cuscuta sect. Cleistogrammica</taxon>
    </lineage>
</organism>
<feature type="region of interest" description="Disordered" evidence="1">
    <location>
        <begin position="397"/>
        <end position="442"/>
    </location>
</feature>
<protein>
    <submittedName>
        <fullName evidence="2">Uncharacterized protein</fullName>
    </submittedName>
</protein>
<feature type="compositionally biased region" description="Basic and acidic residues" evidence="1">
    <location>
        <begin position="397"/>
        <end position="413"/>
    </location>
</feature>
<accession>A0A484LBR0</accession>
<dbReference type="AlphaFoldDB" id="A0A484LBR0"/>